<keyword evidence="1" id="KW-0732">Signal</keyword>
<keyword evidence="3" id="KW-1185">Reference proteome</keyword>
<name>A0A1H3MZX6_9RHOB</name>
<dbReference type="STRING" id="576131.SAMN05444486_10496"/>
<gene>
    <name evidence="2" type="ORF">SAMN05444486_10496</name>
</gene>
<feature type="chain" id="PRO_5011564266" description="Phospholipid-binding protein, PBP family" evidence="1">
    <location>
        <begin position="21"/>
        <end position="129"/>
    </location>
</feature>
<accession>A0A1H3MZX6</accession>
<dbReference type="InterPro" id="IPR036610">
    <property type="entry name" value="PEBP-like_sf"/>
</dbReference>
<evidence type="ECO:0000313" key="3">
    <source>
        <dbReference type="Proteomes" id="UP000199026"/>
    </source>
</evidence>
<dbReference type="AlphaFoldDB" id="A0A1H3MZX6"/>
<evidence type="ECO:0008006" key="4">
    <source>
        <dbReference type="Google" id="ProtNLM"/>
    </source>
</evidence>
<sequence length="129" mass="13605">MKRIALFTALTLTAATTAQADMQLSFKGWGNIPSCTTGSPNTVGNPAFTLKGIPAGTTQVQIRLKDLNVPGYNHGGGKVKMTADGTIPEGTFKYKSPCPPSGSHTYEWTATAKKGSKTLAKAKVSKKYP</sequence>
<dbReference type="EMBL" id="FNPR01000004">
    <property type="protein sequence ID" value="SDY82241.1"/>
    <property type="molecule type" value="Genomic_DNA"/>
</dbReference>
<reference evidence="2 3" key="1">
    <citation type="submission" date="2016-10" db="EMBL/GenBank/DDBJ databases">
        <authorList>
            <person name="de Groot N.N."/>
        </authorList>
    </citation>
    <scope>NUCLEOTIDE SEQUENCE [LARGE SCALE GENOMIC DNA]</scope>
    <source>
        <strain evidence="2 3">DSM 24677</strain>
    </source>
</reference>
<protein>
    <recommendedName>
        <fullName evidence="4">Phospholipid-binding protein, PBP family</fullName>
    </recommendedName>
</protein>
<dbReference type="RefSeq" id="WP_089894000.1">
    <property type="nucleotide sequence ID" value="NZ_CALJFH010000028.1"/>
</dbReference>
<organism evidence="2 3">
    <name type="scientific">Lentibacter algarum</name>
    <dbReference type="NCBI Taxonomy" id="576131"/>
    <lineage>
        <taxon>Bacteria</taxon>
        <taxon>Pseudomonadati</taxon>
        <taxon>Pseudomonadota</taxon>
        <taxon>Alphaproteobacteria</taxon>
        <taxon>Rhodobacterales</taxon>
        <taxon>Roseobacteraceae</taxon>
        <taxon>Lentibacter</taxon>
    </lineage>
</organism>
<dbReference type="GeneID" id="78125737"/>
<dbReference type="OrthoDB" id="9797506at2"/>
<evidence type="ECO:0000256" key="1">
    <source>
        <dbReference type="SAM" id="SignalP"/>
    </source>
</evidence>
<feature type="signal peptide" evidence="1">
    <location>
        <begin position="1"/>
        <end position="20"/>
    </location>
</feature>
<evidence type="ECO:0000313" key="2">
    <source>
        <dbReference type="EMBL" id="SDY82241.1"/>
    </source>
</evidence>
<dbReference type="SUPFAM" id="SSF49777">
    <property type="entry name" value="PEBP-like"/>
    <property type="match status" value="1"/>
</dbReference>
<dbReference type="Proteomes" id="UP000199026">
    <property type="component" value="Unassembled WGS sequence"/>
</dbReference>
<proteinExistence type="predicted"/>